<dbReference type="InterPro" id="IPR048448">
    <property type="entry name" value="DnaX-like_C"/>
</dbReference>
<protein>
    <recommendedName>
        <fullName evidence="1">DNA polymerase III subunit tau-like C-terminal domain-containing protein</fullName>
    </recommendedName>
</protein>
<feature type="domain" description="DNA polymerase III subunit tau-like C-terminal" evidence="1">
    <location>
        <begin position="4"/>
        <end position="85"/>
    </location>
</feature>
<evidence type="ECO:0000259" key="1">
    <source>
        <dbReference type="Pfam" id="PF20964"/>
    </source>
</evidence>
<reference evidence="2" key="1">
    <citation type="submission" date="2014-06" db="EMBL/GenBank/DDBJ databases">
        <title>Key roles for freshwater Actinobacteria revealed by deep metagenomic sequencing.</title>
        <authorList>
            <person name="Ghai R."/>
            <person name="Mizuno C.M."/>
            <person name="Picazo A."/>
            <person name="Camacho A."/>
            <person name="Rodriguez-Valera F."/>
        </authorList>
    </citation>
    <scope>NUCLEOTIDE SEQUENCE</scope>
</reference>
<accession>A0A094SMH4</accession>
<evidence type="ECO:0000313" key="2">
    <source>
        <dbReference type="EMBL" id="KGA19773.1"/>
    </source>
</evidence>
<dbReference type="Pfam" id="PF20964">
    <property type="entry name" value="DnaX_C"/>
    <property type="match status" value="1"/>
</dbReference>
<organism evidence="2">
    <name type="scientific">freshwater metagenome</name>
    <dbReference type="NCBI Taxonomy" id="449393"/>
    <lineage>
        <taxon>unclassified sequences</taxon>
        <taxon>metagenomes</taxon>
        <taxon>ecological metagenomes</taxon>
    </lineage>
</organism>
<dbReference type="EMBL" id="JNSL01000027">
    <property type="protein sequence ID" value="KGA19773.1"/>
    <property type="molecule type" value="Genomic_DNA"/>
</dbReference>
<proteinExistence type="predicted"/>
<name>A0A094SMH4_9ZZZZ</name>
<sequence>MDIPLTLEELRQQWNEVLDSVERQDRITWMAFFDARLASFDGKVLTLDYSDSGKFGGSHQFPETRLRQLNLLKAAVKEVCGVEIEVEQSP</sequence>
<dbReference type="AlphaFoldDB" id="A0A094SMH4"/>
<gene>
    <name evidence="2" type="ORF">GM51_6065</name>
</gene>
<comment type="caution">
    <text evidence="2">The sequence shown here is derived from an EMBL/GenBank/DDBJ whole genome shotgun (WGS) entry which is preliminary data.</text>
</comment>